<dbReference type="RefSeq" id="WP_147265857.1">
    <property type="nucleotide sequence ID" value="NZ_QNRE01000007.1"/>
</dbReference>
<dbReference type="Proteomes" id="UP000252586">
    <property type="component" value="Unassembled WGS sequence"/>
</dbReference>
<proteinExistence type="predicted"/>
<dbReference type="EMBL" id="QNRE01000007">
    <property type="protein sequence ID" value="RBO89560.1"/>
    <property type="molecule type" value="Genomic_DNA"/>
</dbReference>
<keyword evidence="3" id="KW-1185">Reference proteome</keyword>
<gene>
    <name evidence="2" type="ORF">DFR74_107238</name>
</gene>
<sequence>MSTRAGARHSSVRWLKAASHLLAGLAAGFVLWVLCVVACWPFAWFAIALGSVLTLAIWTLASAIYAIRTRGRSRALDHLLFLAGSGVVPILYGSIMSFGLATL</sequence>
<keyword evidence="1" id="KW-0472">Membrane</keyword>
<evidence type="ECO:0000256" key="1">
    <source>
        <dbReference type="SAM" id="Phobius"/>
    </source>
</evidence>
<evidence type="ECO:0000313" key="3">
    <source>
        <dbReference type="Proteomes" id="UP000252586"/>
    </source>
</evidence>
<feature type="transmembrane region" description="Helical" evidence="1">
    <location>
        <begin position="21"/>
        <end position="43"/>
    </location>
</feature>
<keyword evidence="1" id="KW-1133">Transmembrane helix</keyword>
<protein>
    <submittedName>
        <fullName evidence="2">Uncharacterized protein</fullName>
    </submittedName>
</protein>
<dbReference type="AlphaFoldDB" id="A0A366DHK0"/>
<feature type="transmembrane region" description="Helical" evidence="1">
    <location>
        <begin position="49"/>
        <end position="67"/>
    </location>
</feature>
<dbReference type="OrthoDB" id="10000284at2"/>
<feature type="transmembrane region" description="Helical" evidence="1">
    <location>
        <begin position="79"/>
        <end position="101"/>
    </location>
</feature>
<accession>A0A366DHK0</accession>
<evidence type="ECO:0000313" key="2">
    <source>
        <dbReference type="EMBL" id="RBO89560.1"/>
    </source>
</evidence>
<name>A0A366DHK0_9NOCA</name>
<organism evidence="2 3">
    <name type="scientific">Nocardia puris</name>
    <dbReference type="NCBI Taxonomy" id="208602"/>
    <lineage>
        <taxon>Bacteria</taxon>
        <taxon>Bacillati</taxon>
        <taxon>Actinomycetota</taxon>
        <taxon>Actinomycetes</taxon>
        <taxon>Mycobacteriales</taxon>
        <taxon>Nocardiaceae</taxon>
        <taxon>Nocardia</taxon>
    </lineage>
</organism>
<comment type="caution">
    <text evidence="2">The sequence shown here is derived from an EMBL/GenBank/DDBJ whole genome shotgun (WGS) entry which is preliminary data.</text>
</comment>
<keyword evidence="1" id="KW-0812">Transmembrane</keyword>
<reference evidence="2 3" key="1">
    <citation type="submission" date="2018-06" db="EMBL/GenBank/DDBJ databases">
        <title>Genomic Encyclopedia of Type Strains, Phase IV (KMG-IV): sequencing the most valuable type-strain genomes for metagenomic binning, comparative biology and taxonomic classification.</title>
        <authorList>
            <person name="Goeker M."/>
        </authorList>
    </citation>
    <scope>NUCLEOTIDE SEQUENCE [LARGE SCALE GENOMIC DNA]</scope>
    <source>
        <strain evidence="2 3">DSM 44599</strain>
    </source>
</reference>